<gene>
    <name evidence="3" type="ORF">SIL72_00685</name>
</gene>
<sequence length="170" mass="17947">MPVKEIMQEEFDQGLGAPGGHLDLGDSRRIKVKRLYSASATVEGGRQGRVASSDGVLDLDLAMPEGLGGPGGPGTNPEQLFAAGYAACFESAIRLVARQEKVDVAGASVTANVDIGQPPDGGFALEAELIGRMPTLSRAEAEKIMEKAHRICPYSKATQGNMPVRLRVEE</sequence>
<dbReference type="PANTHER" id="PTHR33797:SF2">
    <property type="entry name" value="ORGANIC HYDROPEROXIDE RESISTANCE PROTEIN-LIKE"/>
    <property type="match status" value="1"/>
</dbReference>
<dbReference type="EMBL" id="JAWXXX010000001">
    <property type="protein sequence ID" value="MDX5892532.1"/>
    <property type="molecule type" value="Genomic_DNA"/>
</dbReference>
<dbReference type="Gene3D" id="3.30.300.20">
    <property type="match status" value="1"/>
</dbReference>
<evidence type="ECO:0000256" key="2">
    <source>
        <dbReference type="SAM" id="MobiDB-lite"/>
    </source>
</evidence>
<dbReference type="InterPro" id="IPR036102">
    <property type="entry name" value="OsmC/Ohrsf"/>
</dbReference>
<dbReference type="InterPro" id="IPR015946">
    <property type="entry name" value="KH_dom-like_a/b"/>
</dbReference>
<evidence type="ECO:0000256" key="1">
    <source>
        <dbReference type="ARBA" id="ARBA00007378"/>
    </source>
</evidence>
<comment type="caution">
    <text evidence="3">The sequence shown here is derived from an EMBL/GenBank/DDBJ whole genome shotgun (WGS) entry which is preliminary data.</text>
</comment>
<dbReference type="NCBIfam" id="TIGR03561">
    <property type="entry name" value="organ_hyd_perox"/>
    <property type="match status" value="1"/>
</dbReference>
<protein>
    <submittedName>
        <fullName evidence="3">Organic hydroperoxide resistance protein</fullName>
    </submittedName>
</protein>
<dbReference type="SUPFAM" id="SSF82784">
    <property type="entry name" value="OsmC-like"/>
    <property type="match status" value="1"/>
</dbReference>
<feature type="region of interest" description="Disordered" evidence="2">
    <location>
        <begin position="1"/>
        <end position="22"/>
    </location>
</feature>
<dbReference type="PANTHER" id="PTHR33797">
    <property type="entry name" value="ORGANIC HYDROPEROXIDE RESISTANCE PROTEIN-LIKE"/>
    <property type="match status" value="1"/>
</dbReference>
<comment type="similarity">
    <text evidence="1">Belongs to the OsmC/Ohr family.</text>
</comment>
<dbReference type="AlphaFoldDB" id="A0AB35T1M0"/>
<proteinExistence type="inferred from homology"/>
<dbReference type="InterPro" id="IPR003718">
    <property type="entry name" value="OsmC/Ohr_fam"/>
</dbReference>
<name>A0AB35T1M0_RUBRA</name>
<dbReference type="GO" id="GO:0006979">
    <property type="term" value="P:response to oxidative stress"/>
    <property type="evidence" value="ECO:0007669"/>
    <property type="project" value="InterPro"/>
</dbReference>
<dbReference type="Gene3D" id="2.20.25.10">
    <property type="match status" value="1"/>
</dbReference>
<dbReference type="InterPro" id="IPR019953">
    <property type="entry name" value="OHR"/>
</dbReference>
<dbReference type="Pfam" id="PF02566">
    <property type="entry name" value="OsmC"/>
    <property type="match status" value="1"/>
</dbReference>
<evidence type="ECO:0000313" key="4">
    <source>
        <dbReference type="Proteomes" id="UP001281130"/>
    </source>
</evidence>
<organism evidence="3 4">
    <name type="scientific">Rubrobacter radiotolerans</name>
    <name type="common">Arthrobacter radiotolerans</name>
    <dbReference type="NCBI Taxonomy" id="42256"/>
    <lineage>
        <taxon>Bacteria</taxon>
        <taxon>Bacillati</taxon>
        <taxon>Actinomycetota</taxon>
        <taxon>Rubrobacteria</taxon>
        <taxon>Rubrobacterales</taxon>
        <taxon>Rubrobacteraceae</taxon>
        <taxon>Rubrobacter</taxon>
    </lineage>
</organism>
<evidence type="ECO:0000313" key="3">
    <source>
        <dbReference type="EMBL" id="MDX5892532.1"/>
    </source>
</evidence>
<reference evidence="3" key="1">
    <citation type="submission" date="2023-11" db="EMBL/GenBank/DDBJ databases">
        <title>MicrobeMod: A computational toolkit for identifying prokaryotic methylation and restriction-modification with nanopore sequencing.</title>
        <authorList>
            <person name="Crits-Christoph A."/>
            <person name="Kang S.C."/>
            <person name="Lee H."/>
            <person name="Ostrov N."/>
        </authorList>
    </citation>
    <scope>NUCLEOTIDE SEQUENCE</scope>
    <source>
        <strain evidence="3">ATCC 51242</strain>
    </source>
</reference>
<accession>A0AB35T1M0</accession>
<dbReference type="Proteomes" id="UP001281130">
    <property type="component" value="Unassembled WGS sequence"/>
</dbReference>